<protein>
    <submittedName>
        <fullName evidence="2">Uncharacterized protein</fullName>
    </submittedName>
</protein>
<evidence type="ECO:0000313" key="2">
    <source>
        <dbReference type="WBParaSite" id="jg11634"/>
    </source>
</evidence>
<name>A0A915CQV5_9BILA</name>
<sequence length="91" mass="10741">MPQRCSITCDVWSDRGLNNSYLGVTLHYCDQDLIRRETEFIVDTYRVLLRKSSRWSQMVVALWSKVFETLFQLTIQSAFPLRIPVLHTLFS</sequence>
<dbReference type="WBParaSite" id="jg11634">
    <property type="protein sequence ID" value="jg11634"/>
    <property type="gene ID" value="jg11634"/>
</dbReference>
<reference evidence="2" key="1">
    <citation type="submission" date="2022-11" db="UniProtKB">
        <authorList>
            <consortium name="WormBaseParasite"/>
        </authorList>
    </citation>
    <scope>IDENTIFICATION</scope>
</reference>
<organism evidence="1 2">
    <name type="scientific">Ditylenchus dipsaci</name>
    <dbReference type="NCBI Taxonomy" id="166011"/>
    <lineage>
        <taxon>Eukaryota</taxon>
        <taxon>Metazoa</taxon>
        <taxon>Ecdysozoa</taxon>
        <taxon>Nematoda</taxon>
        <taxon>Chromadorea</taxon>
        <taxon>Rhabditida</taxon>
        <taxon>Tylenchina</taxon>
        <taxon>Tylenchomorpha</taxon>
        <taxon>Sphaerularioidea</taxon>
        <taxon>Anguinidae</taxon>
        <taxon>Anguininae</taxon>
        <taxon>Ditylenchus</taxon>
    </lineage>
</organism>
<accession>A0A915CQV5</accession>
<evidence type="ECO:0000313" key="1">
    <source>
        <dbReference type="Proteomes" id="UP000887574"/>
    </source>
</evidence>
<keyword evidence="1" id="KW-1185">Reference proteome</keyword>
<proteinExistence type="predicted"/>
<dbReference type="Proteomes" id="UP000887574">
    <property type="component" value="Unplaced"/>
</dbReference>
<dbReference type="AlphaFoldDB" id="A0A915CQV5"/>